<evidence type="ECO:0000259" key="1">
    <source>
        <dbReference type="Pfam" id="PF08765"/>
    </source>
</evidence>
<dbReference type="RefSeq" id="WP_090700772.1">
    <property type="nucleotide sequence ID" value="NZ_FOSP01000021.1"/>
</dbReference>
<feature type="domain" description="Mor transcription activator" evidence="1">
    <location>
        <begin position="6"/>
        <end position="112"/>
    </location>
</feature>
<proteinExistence type="predicted"/>
<dbReference type="OrthoDB" id="8906055at2"/>
<dbReference type="AlphaFoldDB" id="A0A1I4DI02"/>
<dbReference type="EMBL" id="FOSP01000021">
    <property type="protein sequence ID" value="SFK92845.1"/>
    <property type="molecule type" value="Genomic_DNA"/>
</dbReference>
<evidence type="ECO:0000313" key="2">
    <source>
        <dbReference type="EMBL" id="SFK92845.1"/>
    </source>
</evidence>
<dbReference type="InterPro" id="IPR014875">
    <property type="entry name" value="Mor_transcription_activator"/>
</dbReference>
<dbReference type="Proteomes" id="UP000199533">
    <property type="component" value="Unassembled WGS sequence"/>
</dbReference>
<dbReference type="Pfam" id="PF08765">
    <property type="entry name" value="Mor"/>
    <property type="match status" value="1"/>
</dbReference>
<accession>A0A1I4DI02</accession>
<dbReference type="PANTHER" id="PTHR37812:SF1">
    <property type="entry name" value="MU-LIKE PROPHAGE FLUMU PROTEIN C"/>
    <property type="match status" value="1"/>
</dbReference>
<evidence type="ECO:0000313" key="3">
    <source>
        <dbReference type="Proteomes" id="UP000199533"/>
    </source>
</evidence>
<name>A0A1I4DI02_9PROT</name>
<dbReference type="PANTHER" id="PTHR37812">
    <property type="entry name" value="MU-LIKE PROPHAGE FLUMU PROTEIN C"/>
    <property type="match status" value="1"/>
</dbReference>
<sequence length="115" mass="13173">MTVNAEMPELLNEIADKTARILRERVGTDKDLAAHVGAELARNLAETWGGQTVYIPQGIGMYIHERDEQIFAEFNGTNHAELARKYKISMQWVYSIVKKMRAAKFEQMQPSLFED</sequence>
<reference evidence="3" key="1">
    <citation type="submission" date="2016-10" db="EMBL/GenBank/DDBJ databases">
        <authorList>
            <person name="Varghese N."/>
            <person name="Submissions S."/>
        </authorList>
    </citation>
    <scope>NUCLEOTIDE SEQUENCE [LARGE SCALE GENOMIC DNA]</scope>
    <source>
        <strain evidence="3">Nm69</strain>
    </source>
</reference>
<gene>
    <name evidence="2" type="ORF">SAMN05216302_102148</name>
</gene>
<organism evidence="2 3">
    <name type="scientific">Nitrosomonas aestuarii</name>
    <dbReference type="NCBI Taxonomy" id="52441"/>
    <lineage>
        <taxon>Bacteria</taxon>
        <taxon>Pseudomonadati</taxon>
        <taxon>Pseudomonadota</taxon>
        <taxon>Betaproteobacteria</taxon>
        <taxon>Nitrosomonadales</taxon>
        <taxon>Nitrosomonadaceae</taxon>
        <taxon>Nitrosomonas</taxon>
    </lineage>
</organism>
<dbReference type="STRING" id="52441.SAMN05216302_102148"/>
<dbReference type="SUPFAM" id="SSF46689">
    <property type="entry name" value="Homeodomain-like"/>
    <property type="match status" value="1"/>
</dbReference>
<keyword evidence="3" id="KW-1185">Reference proteome</keyword>
<dbReference type="InterPro" id="IPR052411">
    <property type="entry name" value="c-mor_Regulatory_Protein"/>
</dbReference>
<dbReference type="Gene3D" id="1.10.10.60">
    <property type="entry name" value="Homeodomain-like"/>
    <property type="match status" value="1"/>
</dbReference>
<protein>
    <submittedName>
        <fullName evidence="2">Transcriptional regulator, Middle operon regulator (Mor) family</fullName>
    </submittedName>
</protein>
<dbReference type="InterPro" id="IPR009057">
    <property type="entry name" value="Homeodomain-like_sf"/>
</dbReference>